<name>A0A5J4V920_9EUKA</name>
<comment type="caution">
    <text evidence="1">The sequence shown here is derived from an EMBL/GenBank/DDBJ whole genome shotgun (WGS) entry which is preliminary data.</text>
</comment>
<dbReference type="Proteomes" id="UP000324800">
    <property type="component" value="Unassembled WGS sequence"/>
</dbReference>
<dbReference type="EMBL" id="SNRW01008756">
    <property type="protein sequence ID" value="KAA6379028.1"/>
    <property type="molecule type" value="Genomic_DNA"/>
</dbReference>
<protein>
    <submittedName>
        <fullName evidence="1">Uncharacterized protein</fullName>
    </submittedName>
</protein>
<evidence type="ECO:0000313" key="2">
    <source>
        <dbReference type="Proteomes" id="UP000324800"/>
    </source>
</evidence>
<evidence type="ECO:0000313" key="1">
    <source>
        <dbReference type="EMBL" id="KAA6379028.1"/>
    </source>
</evidence>
<dbReference type="AlphaFoldDB" id="A0A5J4V920"/>
<organism evidence="1 2">
    <name type="scientific">Streblomastix strix</name>
    <dbReference type="NCBI Taxonomy" id="222440"/>
    <lineage>
        <taxon>Eukaryota</taxon>
        <taxon>Metamonada</taxon>
        <taxon>Preaxostyla</taxon>
        <taxon>Oxymonadida</taxon>
        <taxon>Streblomastigidae</taxon>
        <taxon>Streblomastix</taxon>
    </lineage>
</organism>
<gene>
    <name evidence="1" type="ORF">EZS28_025444</name>
</gene>
<reference evidence="1 2" key="1">
    <citation type="submission" date="2019-03" db="EMBL/GenBank/DDBJ databases">
        <title>Single cell metagenomics reveals metabolic interactions within the superorganism composed of flagellate Streblomastix strix and complex community of Bacteroidetes bacteria on its surface.</title>
        <authorList>
            <person name="Treitli S.C."/>
            <person name="Kolisko M."/>
            <person name="Husnik F."/>
            <person name="Keeling P."/>
            <person name="Hampl V."/>
        </authorList>
    </citation>
    <scope>NUCLEOTIDE SEQUENCE [LARGE SCALE GENOMIC DNA]</scope>
    <source>
        <strain evidence="1">ST1C</strain>
    </source>
</reference>
<accession>A0A5J4V920</accession>
<sequence length="86" mass="9933">MHIKKEVSFIRTSFKNSPSGHESADVQSWNSDTSVQKSSIMKNIYYEASKQEVDRTSRPKERASTVVVHFNINLNDGLRERLTNFE</sequence>
<proteinExistence type="predicted"/>